<proteinExistence type="predicted"/>
<reference evidence="2" key="1">
    <citation type="journal article" date="2019" name="Int. J. Syst. Evol. Microbiol.">
        <title>The Global Catalogue of Microorganisms (GCM) 10K type strain sequencing project: providing services to taxonomists for standard genome sequencing and annotation.</title>
        <authorList>
            <consortium name="The Broad Institute Genomics Platform"/>
            <consortium name="The Broad Institute Genome Sequencing Center for Infectious Disease"/>
            <person name="Wu L."/>
            <person name="Ma J."/>
        </authorList>
    </citation>
    <scope>NUCLEOTIDE SEQUENCE [LARGE SCALE GENOMIC DNA]</scope>
    <source>
        <strain evidence="2">CCUG 62953</strain>
    </source>
</reference>
<accession>A0ABW3ZMB5</accession>
<dbReference type="EMBL" id="JBHTMU010000041">
    <property type="protein sequence ID" value="MFD1344199.1"/>
    <property type="molecule type" value="Genomic_DNA"/>
</dbReference>
<dbReference type="Proteomes" id="UP001597135">
    <property type="component" value="Unassembled WGS sequence"/>
</dbReference>
<evidence type="ECO:0000313" key="1">
    <source>
        <dbReference type="EMBL" id="MFD1344199.1"/>
    </source>
</evidence>
<protein>
    <submittedName>
        <fullName evidence="1">Uncharacterized protein</fullName>
    </submittedName>
</protein>
<organism evidence="1 2">
    <name type="scientific">Litorisediminicola beolgyonensis</name>
    <dbReference type="NCBI Taxonomy" id="1173614"/>
    <lineage>
        <taxon>Bacteria</taxon>
        <taxon>Pseudomonadati</taxon>
        <taxon>Pseudomonadota</taxon>
        <taxon>Alphaproteobacteria</taxon>
        <taxon>Rhodobacterales</taxon>
        <taxon>Paracoccaceae</taxon>
        <taxon>Litorisediminicola</taxon>
    </lineage>
</organism>
<gene>
    <name evidence="1" type="ORF">ACFQ4E_17340</name>
</gene>
<evidence type="ECO:0000313" key="2">
    <source>
        <dbReference type="Proteomes" id="UP001597135"/>
    </source>
</evidence>
<sequence length="124" mass="14057">MATGTLKTSGHLFDLSQVGRSSVHGRKRRGQRQIDLIRSRTSAVFDVLPSLRPLDTTITRFRFEDFSILIPLRNSTSCSTPHHVKFRIFNVIRCHQLVTSHLMTPKLLIFIYFSPLSSVSSATT</sequence>
<name>A0ABW3ZMB5_9RHOB</name>
<keyword evidence="2" id="KW-1185">Reference proteome</keyword>
<comment type="caution">
    <text evidence="1">The sequence shown here is derived from an EMBL/GenBank/DDBJ whole genome shotgun (WGS) entry which is preliminary data.</text>
</comment>